<dbReference type="OrthoDB" id="9130422at2"/>
<name>A0A438AHN7_9RHOB</name>
<comment type="caution">
    <text evidence="1">The sequence shown here is derived from an EMBL/GenBank/DDBJ whole genome shotgun (WGS) entry which is preliminary data.</text>
</comment>
<dbReference type="Pfam" id="PF16156">
    <property type="entry name" value="DUF4864"/>
    <property type="match status" value="1"/>
</dbReference>
<accession>A0A438AHN7</accession>
<proteinExistence type="predicted"/>
<dbReference type="InterPro" id="IPR032347">
    <property type="entry name" value="DUF4864"/>
</dbReference>
<reference evidence="1 2" key="1">
    <citation type="submission" date="2018-11" db="EMBL/GenBank/DDBJ databases">
        <title>Mesobaculum littorinae gen. nov., sp. nov., isolated from Littorina scabra that represents a novel genus of the order Rhodobacteraceae.</title>
        <authorList>
            <person name="Li F."/>
        </authorList>
    </citation>
    <scope>NUCLEOTIDE SEQUENCE [LARGE SCALE GENOMIC DNA]</scope>
    <source>
        <strain evidence="1 2">M0103</strain>
    </source>
</reference>
<keyword evidence="2" id="KW-1185">Reference proteome</keyword>
<evidence type="ECO:0000313" key="2">
    <source>
        <dbReference type="Proteomes" id="UP000285908"/>
    </source>
</evidence>
<dbReference type="EMBL" id="RQXX01000003">
    <property type="protein sequence ID" value="RVV98216.1"/>
    <property type="molecule type" value="Genomic_DNA"/>
</dbReference>
<sequence>MGCGLALSASFWAPAGAQDAQASGEAAKQGADVGAEAGREAAIAAVIGDQFAAFRADDFVTAFDFAAPGIQAMFGSPDRFGAMVRNGYPMVHRPAEVEFLGLSEVAGGLHQKVMVRDSSGALHLLDYEMIATPEGWRIGAVRLLTADAVGA</sequence>
<gene>
    <name evidence="1" type="ORF">EKE94_09725</name>
</gene>
<protein>
    <submittedName>
        <fullName evidence="1">DUF4864 domain-containing protein</fullName>
    </submittedName>
</protein>
<evidence type="ECO:0000313" key="1">
    <source>
        <dbReference type="EMBL" id="RVV98216.1"/>
    </source>
</evidence>
<dbReference type="AlphaFoldDB" id="A0A438AHN7"/>
<dbReference type="Proteomes" id="UP000285908">
    <property type="component" value="Unassembled WGS sequence"/>
</dbReference>
<organism evidence="1 2">
    <name type="scientific">Mesobaculum littorinae</name>
    <dbReference type="NCBI Taxonomy" id="2486419"/>
    <lineage>
        <taxon>Bacteria</taxon>
        <taxon>Pseudomonadati</taxon>
        <taxon>Pseudomonadota</taxon>
        <taxon>Alphaproteobacteria</taxon>
        <taxon>Rhodobacterales</taxon>
        <taxon>Roseobacteraceae</taxon>
        <taxon>Mesobaculum</taxon>
    </lineage>
</organism>